<feature type="non-terminal residue" evidence="1">
    <location>
        <position position="1"/>
    </location>
</feature>
<keyword evidence="2" id="KW-1185">Reference proteome</keyword>
<dbReference type="EMBL" id="JADNRY010000764">
    <property type="protein sequence ID" value="KAF9027559.1"/>
    <property type="molecule type" value="Genomic_DNA"/>
</dbReference>
<name>A0A9P5TVX7_9AGAR</name>
<gene>
    <name evidence="1" type="ORF">BDP27DRAFT_1146856</name>
</gene>
<evidence type="ECO:0000313" key="2">
    <source>
        <dbReference type="Proteomes" id="UP000772434"/>
    </source>
</evidence>
<dbReference type="OrthoDB" id="3257409at2759"/>
<proteinExistence type="predicted"/>
<organism evidence="1 2">
    <name type="scientific">Rhodocollybia butyracea</name>
    <dbReference type="NCBI Taxonomy" id="206335"/>
    <lineage>
        <taxon>Eukaryota</taxon>
        <taxon>Fungi</taxon>
        <taxon>Dikarya</taxon>
        <taxon>Basidiomycota</taxon>
        <taxon>Agaricomycotina</taxon>
        <taxon>Agaricomycetes</taxon>
        <taxon>Agaricomycetidae</taxon>
        <taxon>Agaricales</taxon>
        <taxon>Marasmiineae</taxon>
        <taxon>Omphalotaceae</taxon>
        <taxon>Rhodocollybia</taxon>
    </lineage>
</organism>
<comment type="caution">
    <text evidence="1">The sequence shown here is derived from an EMBL/GenBank/DDBJ whole genome shotgun (WGS) entry which is preliminary data.</text>
</comment>
<dbReference type="AlphaFoldDB" id="A0A9P5TVX7"/>
<feature type="non-terminal residue" evidence="1">
    <location>
        <position position="176"/>
    </location>
</feature>
<reference evidence="1" key="1">
    <citation type="submission" date="2020-11" db="EMBL/GenBank/DDBJ databases">
        <authorList>
            <consortium name="DOE Joint Genome Institute"/>
            <person name="Ahrendt S."/>
            <person name="Riley R."/>
            <person name="Andreopoulos W."/>
            <person name="Labutti K."/>
            <person name="Pangilinan J."/>
            <person name="Ruiz-Duenas F.J."/>
            <person name="Barrasa J.M."/>
            <person name="Sanchez-Garcia M."/>
            <person name="Camarero S."/>
            <person name="Miyauchi S."/>
            <person name="Serrano A."/>
            <person name="Linde D."/>
            <person name="Babiker R."/>
            <person name="Drula E."/>
            <person name="Ayuso-Fernandez I."/>
            <person name="Pacheco R."/>
            <person name="Padilla G."/>
            <person name="Ferreira P."/>
            <person name="Barriuso J."/>
            <person name="Kellner H."/>
            <person name="Castanera R."/>
            <person name="Alfaro M."/>
            <person name="Ramirez L."/>
            <person name="Pisabarro A.G."/>
            <person name="Kuo A."/>
            <person name="Tritt A."/>
            <person name="Lipzen A."/>
            <person name="He G."/>
            <person name="Yan M."/>
            <person name="Ng V."/>
            <person name="Cullen D."/>
            <person name="Martin F."/>
            <person name="Rosso M.-N."/>
            <person name="Henrissat B."/>
            <person name="Hibbett D."/>
            <person name="Martinez A.T."/>
            <person name="Grigoriev I.V."/>
        </authorList>
    </citation>
    <scope>NUCLEOTIDE SEQUENCE</scope>
    <source>
        <strain evidence="1">AH 40177</strain>
    </source>
</reference>
<evidence type="ECO:0000313" key="1">
    <source>
        <dbReference type="EMBL" id="KAF9027559.1"/>
    </source>
</evidence>
<sequence>LGESDIDMIKFFKLKVKNRLTCETYNDFRHFFGHKSNVESEWKVIYLAEVEDVWYDCCIKSCMAFTGEYVDLEHCALCNELHKDTHGKSHWCFGYIPHILRLKGLYKSKRIASLMLYRHNFEASTTSISDVFDADGYRQLLDCKVKVDGCELPHSYFSEKHDVALSVFVDTYTVFH</sequence>
<accession>A0A9P5TVX7</accession>
<protein>
    <submittedName>
        <fullName evidence="1">Uncharacterized protein</fullName>
    </submittedName>
</protein>
<dbReference type="Proteomes" id="UP000772434">
    <property type="component" value="Unassembled WGS sequence"/>
</dbReference>